<sequence>MSQAKQEEGLKAVFSEITKTKIDSLVSEPEWGSITFEGSRKDLERVFGICNHFKLLPLELLPEDIASAIINHGNGVNAVIEKIRGFTIEQDNPSAARNNIAVELKKNVDAFYKTAHIYVPYLAYQKGEIQENIRNLTKSVSDARENFDSAREYADKKKIEIDKIVSSAKEASASVGVGHFTSDFNGEAEYLEGAASKWLTATVLLAALTFLFGIYFLNSDPDLDTVAKSIQYISSKILILVLLITATLWCGNLYKATKHQSSANKFKSNALKTFQAFVNATDDVAVRDAVLIETTRAIFSESATGYIGGEGGGTEKSTKIVEVVKNGAQAASAASRSG</sequence>
<feature type="transmembrane region" description="Helical" evidence="1">
    <location>
        <begin position="198"/>
        <end position="217"/>
    </location>
</feature>
<keyword evidence="3" id="KW-1185">Reference proteome</keyword>
<dbReference type="PATRIC" id="fig|1177154.3.peg.2624"/>
<evidence type="ECO:0000313" key="2">
    <source>
        <dbReference type="EMBL" id="KGD64051.1"/>
    </source>
</evidence>
<keyword evidence="1" id="KW-0812">Transmembrane</keyword>
<protein>
    <submittedName>
        <fullName evidence="2">Uncharacterized protein</fullName>
    </submittedName>
</protein>
<evidence type="ECO:0000313" key="3">
    <source>
        <dbReference type="Proteomes" id="UP000029444"/>
    </source>
</evidence>
<keyword evidence="1" id="KW-1133">Transmembrane helix</keyword>
<gene>
    <name evidence="2" type="ORF">Y5S_02591</name>
</gene>
<comment type="caution">
    <text evidence="2">The sequence shown here is derived from an EMBL/GenBank/DDBJ whole genome shotgun (WGS) entry which is preliminary data.</text>
</comment>
<proteinExistence type="predicted"/>
<accession>A0A095SHF7</accession>
<feature type="transmembrane region" description="Helical" evidence="1">
    <location>
        <begin position="237"/>
        <end position="254"/>
    </location>
</feature>
<reference evidence="2 3" key="1">
    <citation type="submission" date="2012-09" db="EMBL/GenBank/DDBJ databases">
        <title>Genome Sequence of alkane-degrading Bacterium Alcanivorax sp. 19-m-6.</title>
        <authorList>
            <person name="Lai Q."/>
            <person name="Shao Z."/>
        </authorList>
    </citation>
    <scope>NUCLEOTIDE SEQUENCE [LARGE SCALE GENOMIC DNA]</scope>
    <source>
        <strain evidence="2 3">19-m-6</strain>
    </source>
</reference>
<dbReference type="Proteomes" id="UP000029444">
    <property type="component" value="Unassembled WGS sequence"/>
</dbReference>
<dbReference type="OrthoDB" id="9152853at2"/>
<keyword evidence="1" id="KW-0472">Membrane</keyword>
<dbReference type="EMBL" id="ARXV01000011">
    <property type="protein sequence ID" value="KGD64051.1"/>
    <property type="molecule type" value="Genomic_DNA"/>
</dbReference>
<dbReference type="AlphaFoldDB" id="A0A095SHF7"/>
<name>A0A095SHF7_9GAMM</name>
<evidence type="ECO:0000256" key="1">
    <source>
        <dbReference type="SAM" id="Phobius"/>
    </source>
</evidence>
<organism evidence="2 3">
    <name type="scientific">Alcanivorax nanhaiticus</name>
    <dbReference type="NCBI Taxonomy" id="1177154"/>
    <lineage>
        <taxon>Bacteria</taxon>
        <taxon>Pseudomonadati</taxon>
        <taxon>Pseudomonadota</taxon>
        <taxon>Gammaproteobacteria</taxon>
        <taxon>Oceanospirillales</taxon>
        <taxon>Alcanivoracaceae</taxon>
        <taxon>Alcanivorax</taxon>
    </lineage>
</organism>
<dbReference type="RefSeq" id="WP_035233560.1">
    <property type="nucleotide sequence ID" value="NZ_ARXV01000011.1"/>
</dbReference>